<organism evidence="7 8">
    <name type="scientific">Candidatus Roizmanbacteria bacterium RIFCSPHIGHO2_12_FULL_41_11</name>
    <dbReference type="NCBI Taxonomy" id="1802052"/>
    <lineage>
        <taxon>Bacteria</taxon>
        <taxon>Candidatus Roizmaniibacteriota</taxon>
    </lineage>
</organism>
<dbReference type="Pfam" id="PF03572">
    <property type="entry name" value="Peptidase_S41"/>
    <property type="match status" value="1"/>
</dbReference>
<dbReference type="InterPro" id="IPR041489">
    <property type="entry name" value="PDZ_6"/>
</dbReference>
<sequence>MKSNKLTNILLYLSVAIFLFGVGYKTGEYQTKNSLRQLITYSVFTPNNKQTGQTKTLDFSLFWDTWEKIENKYVDKKKIDPKKMYYGAIKGLVASLDDPYTFFLTPEENKITKDSLDGKYEGIGAQLGLKENRIVIIAPLKNSPAEKAGLKSGDIVAKVDGKSTKGWNLYDAVSRIRGTKGTKVILTVERVNEDKPLDVPITRQELKAPSVELSYEKLASCQKECATVANLKLTQFGDDTVKEWNKSVDEIALKWKNKEISGMVLDLRDNPGGYLESSVDIASEFLPEGKLIVSQKSTDASAIEYNVTRKGRLINIPMVVLINKGSASASEILSGALRDHKRAVLVGEKSFGKGSVQQAFDLQEGAGVHVTIAKWILPKGDWINGKGIEPNIVVENQLDGANTLTPKTDLQLQKAVGLVAK</sequence>
<evidence type="ECO:0000313" key="8">
    <source>
        <dbReference type="Proteomes" id="UP000176803"/>
    </source>
</evidence>
<dbReference type="InterPro" id="IPR001478">
    <property type="entry name" value="PDZ"/>
</dbReference>
<dbReference type="FunFam" id="2.30.42.10:FF:000063">
    <property type="entry name" value="Peptidase, S41 family"/>
    <property type="match status" value="1"/>
</dbReference>
<keyword evidence="2 5" id="KW-0645">Protease</keyword>
<dbReference type="Gene3D" id="3.90.226.10">
    <property type="entry name" value="2-enoyl-CoA Hydratase, Chain A, domain 1"/>
    <property type="match status" value="1"/>
</dbReference>
<dbReference type="GO" id="GO:0004175">
    <property type="term" value="F:endopeptidase activity"/>
    <property type="evidence" value="ECO:0007669"/>
    <property type="project" value="TreeGrafter"/>
</dbReference>
<dbReference type="CDD" id="cd07560">
    <property type="entry name" value="Peptidase_S41_CPP"/>
    <property type="match status" value="1"/>
</dbReference>
<evidence type="ECO:0000256" key="4">
    <source>
        <dbReference type="ARBA" id="ARBA00022825"/>
    </source>
</evidence>
<dbReference type="InterPro" id="IPR004447">
    <property type="entry name" value="Peptidase_S41A"/>
</dbReference>
<dbReference type="InterPro" id="IPR055210">
    <property type="entry name" value="CtpA/B_N"/>
</dbReference>
<evidence type="ECO:0000256" key="5">
    <source>
        <dbReference type="RuleBase" id="RU004404"/>
    </source>
</evidence>
<dbReference type="GO" id="GO:0030288">
    <property type="term" value="C:outer membrane-bounded periplasmic space"/>
    <property type="evidence" value="ECO:0007669"/>
    <property type="project" value="TreeGrafter"/>
</dbReference>
<dbReference type="Pfam" id="PF22694">
    <property type="entry name" value="CtpB_N-like"/>
    <property type="match status" value="1"/>
</dbReference>
<dbReference type="SMART" id="SM00245">
    <property type="entry name" value="TSPc"/>
    <property type="match status" value="1"/>
</dbReference>
<dbReference type="Gene3D" id="2.30.42.10">
    <property type="match status" value="1"/>
</dbReference>
<protein>
    <recommendedName>
        <fullName evidence="6">PDZ domain-containing protein</fullName>
    </recommendedName>
</protein>
<dbReference type="PANTHER" id="PTHR32060:SF30">
    <property type="entry name" value="CARBOXY-TERMINAL PROCESSING PROTEASE CTPA"/>
    <property type="match status" value="1"/>
</dbReference>
<dbReference type="Gene3D" id="3.30.750.44">
    <property type="match status" value="1"/>
</dbReference>
<dbReference type="GO" id="GO:0007165">
    <property type="term" value="P:signal transduction"/>
    <property type="evidence" value="ECO:0007669"/>
    <property type="project" value="TreeGrafter"/>
</dbReference>
<reference evidence="7 8" key="1">
    <citation type="journal article" date="2016" name="Nat. Commun.">
        <title>Thousands of microbial genomes shed light on interconnected biogeochemical processes in an aquifer system.</title>
        <authorList>
            <person name="Anantharaman K."/>
            <person name="Brown C.T."/>
            <person name="Hug L.A."/>
            <person name="Sharon I."/>
            <person name="Castelle C.J."/>
            <person name="Probst A.J."/>
            <person name="Thomas B.C."/>
            <person name="Singh A."/>
            <person name="Wilkins M.J."/>
            <person name="Karaoz U."/>
            <person name="Brodie E.L."/>
            <person name="Williams K.H."/>
            <person name="Hubbard S.S."/>
            <person name="Banfield J.F."/>
        </authorList>
    </citation>
    <scope>NUCLEOTIDE SEQUENCE [LARGE SCALE GENOMIC DNA]</scope>
</reference>
<dbReference type="CDD" id="cd06782">
    <property type="entry name" value="cpPDZ_CPP-like"/>
    <property type="match status" value="1"/>
</dbReference>
<evidence type="ECO:0000259" key="6">
    <source>
        <dbReference type="PROSITE" id="PS50106"/>
    </source>
</evidence>
<dbReference type="SMART" id="SM00228">
    <property type="entry name" value="PDZ"/>
    <property type="match status" value="1"/>
</dbReference>
<proteinExistence type="inferred from homology"/>
<dbReference type="PROSITE" id="PS50106">
    <property type="entry name" value="PDZ"/>
    <property type="match status" value="1"/>
</dbReference>
<evidence type="ECO:0000256" key="2">
    <source>
        <dbReference type="ARBA" id="ARBA00022670"/>
    </source>
</evidence>
<comment type="caution">
    <text evidence="7">The sequence shown here is derived from an EMBL/GenBank/DDBJ whole genome shotgun (WGS) entry which is preliminary data.</text>
</comment>
<evidence type="ECO:0000256" key="1">
    <source>
        <dbReference type="ARBA" id="ARBA00009179"/>
    </source>
</evidence>
<dbReference type="Proteomes" id="UP000176803">
    <property type="component" value="Unassembled WGS sequence"/>
</dbReference>
<evidence type="ECO:0000313" key="7">
    <source>
        <dbReference type="EMBL" id="OGK38023.1"/>
    </source>
</evidence>
<dbReference type="AlphaFoldDB" id="A0A1F7I3W8"/>
<dbReference type="InterPro" id="IPR036034">
    <property type="entry name" value="PDZ_sf"/>
</dbReference>
<gene>
    <name evidence="7" type="ORF">A3F03_00230</name>
</gene>
<dbReference type="InterPro" id="IPR029045">
    <property type="entry name" value="ClpP/crotonase-like_dom_sf"/>
</dbReference>
<dbReference type="EMBL" id="MGAC01000024">
    <property type="protein sequence ID" value="OGK38023.1"/>
    <property type="molecule type" value="Genomic_DNA"/>
</dbReference>
<dbReference type="NCBIfam" id="TIGR00225">
    <property type="entry name" value="prc"/>
    <property type="match status" value="1"/>
</dbReference>
<feature type="domain" description="PDZ" evidence="6">
    <location>
        <begin position="108"/>
        <end position="191"/>
    </location>
</feature>
<dbReference type="Pfam" id="PF17820">
    <property type="entry name" value="PDZ_6"/>
    <property type="match status" value="1"/>
</dbReference>
<accession>A0A1F7I3W8</accession>
<name>A0A1F7I3W8_9BACT</name>
<dbReference type="SUPFAM" id="SSF52096">
    <property type="entry name" value="ClpP/crotonase"/>
    <property type="match status" value="1"/>
</dbReference>
<dbReference type="SUPFAM" id="SSF50156">
    <property type="entry name" value="PDZ domain-like"/>
    <property type="match status" value="1"/>
</dbReference>
<dbReference type="InterPro" id="IPR005151">
    <property type="entry name" value="Tail-specific_protease"/>
</dbReference>
<dbReference type="GO" id="GO:0008236">
    <property type="term" value="F:serine-type peptidase activity"/>
    <property type="evidence" value="ECO:0007669"/>
    <property type="project" value="UniProtKB-KW"/>
</dbReference>
<keyword evidence="4 5" id="KW-0720">Serine protease</keyword>
<comment type="similarity">
    <text evidence="1 5">Belongs to the peptidase S41A family.</text>
</comment>
<dbReference type="PANTHER" id="PTHR32060">
    <property type="entry name" value="TAIL-SPECIFIC PROTEASE"/>
    <property type="match status" value="1"/>
</dbReference>
<dbReference type="GO" id="GO:0006508">
    <property type="term" value="P:proteolysis"/>
    <property type="evidence" value="ECO:0007669"/>
    <property type="project" value="UniProtKB-KW"/>
</dbReference>
<keyword evidence="3 5" id="KW-0378">Hydrolase</keyword>
<evidence type="ECO:0000256" key="3">
    <source>
        <dbReference type="ARBA" id="ARBA00022801"/>
    </source>
</evidence>